<gene>
    <name evidence="9" type="ORF">FA10DRAFT_258832</name>
</gene>
<feature type="compositionally biased region" description="Low complexity" evidence="7">
    <location>
        <begin position="109"/>
        <end position="129"/>
    </location>
</feature>
<comment type="similarity">
    <text evidence="2">Belongs to the UPL family. K-HECT subfamily.</text>
</comment>
<proteinExistence type="inferred from homology"/>
<dbReference type="Gene3D" id="1.25.10.10">
    <property type="entry name" value="Leucine-rich Repeat Variant"/>
    <property type="match status" value="1"/>
</dbReference>
<evidence type="ECO:0000256" key="6">
    <source>
        <dbReference type="PROSITE-ProRule" id="PRU00104"/>
    </source>
</evidence>
<sequence length="2322" mass="247200">MEDRPRASRTRASRHNSGPPAVDLSSSSFIRSTNDKEQPSTSSPPQQTAASSSTSSKPARRNRQLNTAQQASRADSLASTRSRRSTASSRLSDASSILDLSQRGGSPLSAPATPATSVSTATNVSASAKTNKRALEQDPDEGLSGSSSTSSPTATTSTRQSRSTKTAKTSGSSSKGKGKERETEVSTDNRGSPVSPTKGTKGSATKGKGKKRKKATAISSDEEEQAKSSTSSAALPLHKKAKSKRASGEKGDHKLLSSSKDRAKAVDKMTSKKNPTSPTIASGGSAKTRGGPMRRASKGRASAAASASSRFAAEPSTSSCSVPEDMDLDQDVSPVSAQVDEEERKGSKGSSSDRGGMTQAGSIVDGRDGGESSSEMGDEGLDDDEEDQVDMERAEGGEGGDEEEEEDGNDDEDRDEEDDDDEDEEDVDEAHYDDDADDGYGDGEDQMGEFGLNLRAMAGYMSGLSGRFRTLLASLRNRKDPSTQLVALQELSELLSISNEDMLAGYFPTESYVSELIYLMGGPKPPADGSSEKGESKDEDDDENAIAIAAAAAGLDDGGEMKLLACRCLANLIEAMPYAAHSVVIHGAVPVLNSKLMEIEFIDLAEQVLQTLEKISIEYPSAIVREDGGIMPMLQYLDFFNIHVQRTAMTAAANCCRKLSPESFGKIKDAMPTIQNVLSYSDQRLVESACRCIVRTVDSYRVHAELLEQLLTHELIGAVNAILLPSNNTGSTSSGGSSTSVNTTTYTEVLKALGMAARISPTVAVTLLDNNVVETLYHLLTGSPAPAEDGSGGRGPASLQRILSSATEAEAASDAGAIAIVASDGAENVGMADVAVLQNLANRPKEQVQEALSLVAELLPPLPKDGIFDPRMYTEKAYGKRRLKMAKAKIKQAREMSNAKRGENKDPSLDSKNSSSTEDLDQQAAAPAGTLSTTGAVDSVSAHNATNPSTSKPGKAKSERDMAKERAQVKRIDTLRDRQELVKRFTQLVLPTLVEVYAASVFQHVRSKALFGILKIVSFVEPGPLGEVLDNVPLASFVAAVLSTRDHPSLVQGALQLVELLTTKMPSVYSALLRREGVMWEIEDIASKEPTNKALATPSKSSEKAKAVVPLVLPGASSSTPSAADSVTPSVGNPAPVSGENSATLEISGDASKGGSSLSRLLSSTASTYPSSMAASTLGTLPGATNLPRTLVPGTMVHSITGHTMTMTEAEDANIWRARVLREIYSPKASRTSSGGAEAAGRALDNIRTLVVGLHGADEQDATVVQGTLENIAELFCKPEDPISSFELLRSGLVEGLYSFAVGDSESLPRQTRRRLLTRALMTHQNDVGSSAASGLVRRLQETLSRLENVEITTAINSGPEESKRSPTANVARQLRLKLIAEDGDSGEIPKSCANLVVTIHAIASFQSLSDYLRPKIIASQAAGPGAGSSGSTSSRLSGVLAAFASSAGLELPPSLAAAAAAAGDRTSFTSTGSQGTANNATSASSSDPTPREANEKPARRRSSRLSSKGSKSSGGDGDGDGEAKVDDKSKESLASSSSQGAAGTSSDPDARAIAGLDPGQAQPEDGSDEALTRRLVEDLLQGEMEGLGDDGPFTDDEYDEEEIVGDAHMPGLESGDISGASEDKTINLRVAQDGLKVEAKTPDGTRVATPSNDPLANISKSAPVPSSSSSSLAGAAAGTPGGVTAGPSSSAAPGGSTPTKASYSSALQKRPTDWHLEFEMDGKPISLESTIYSAVHHFETSPERRQQAGGAQRYIWSNTYSVKFRKVPGPVPSQRSRADGATPEPMEQEAAGIVELPPSVGVDAPYARILQLLRVLHDLNAEWRELSRIDVSAAAASKALVETAFVNNKLTAKLSRQLEEPMIVASSCMPAWSLDFPRYFAFLFPFETRYAFLQSTSFGYHRLINRWQNMQTREQGSSSTSRHDDSLSLLGRLTRRKVRISRSNILASAFKVFELYGTNSSLLEVEYFEEVGTGLGPTLEFYALVSKEFARRDLGLWRDDDSTHAVDPATTRMKDDQEVDVAHKYVLAPRGLFPAPTSPKDVEKPLGKSRTAAFRVLGQFAAKALFDSRIIDVNFNPTFMRLILNHRVAETITMLAAVDPELANALQKLGHMESAELENMGLDFTLPGHADYELVEGGKEKAVTVENLNEYVSEVIAHTLRKGVKAYVRAFREGFDTIFPLSSMSSFTPDELVMLFGNTDEDWSEATLLSSVKPDHGYNADSVSFRDVIHIMATFSIEERREFLQWLTGSPKLPIGGFAGLRPQLTIVKRPPEANTPPDQTLPSVMTCVNFCKLPQFSTREVMRQRLLLAMREGQASFHLS</sequence>
<evidence type="ECO:0000256" key="1">
    <source>
        <dbReference type="ARBA" id="ARBA00000885"/>
    </source>
</evidence>
<dbReference type="Gene3D" id="3.30.2160.10">
    <property type="entry name" value="Hect, E3 ligase catalytic domain"/>
    <property type="match status" value="1"/>
</dbReference>
<dbReference type="PANTHER" id="PTHR45670:SF1">
    <property type="entry name" value="E3 UBIQUITIN-PROTEIN LIGASE HECTD1"/>
    <property type="match status" value="1"/>
</dbReference>
<feature type="region of interest" description="Disordered" evidence="7">
    <location>
        <begin position="1117"/>
        <end position="1158"/>
    </location>
</feature>
<dbReference type="Gene3D" id="3.30.2410.10">
    <property type="entry name" value="Hect, E3 ligase catalytic domain"/>
    <property type="match status" value="1"/>
</dbReference>
<evidence type="ECO:0000256" key="5">
    <source>
        <dbReference type="ARBA" id="ARBA00022786"/>
    </source>
</evidence>
<evidence type="ECO:0000313" key="9">
    <source>
        <dbReference type="EMBL" id="PWN91443.1"/>
    </source>
</evidence>
<feature type="region of interest" description="Disordered" evidence="7">
    <location>
        <begin position="1632"/>
        <end position="1709"/>
    </location>
</feature>
<dbReference type="InParanoid" id="A0A316YTU2"/>
<feature type="region of interest" description="Disordered" evidence="7">
    <location>
        <begin position="1467"/>
        <end position="1598"/>
    </location>
</feature>
<feature type="compositionally biased region" description="Low complexity" evidence="7">
    <location>
        <begin position="1662"/>
        <end position="1679"/>
    </location>
</feature>
<feature type="active site" description="Glycyl thioester intermediate" evidence="6">
    <location>
        <position position="2289"/>
    </location>
</feature>
<feature type="compositionally biased region" description="Basic and acidic residues" evidence="7">
    <location>
        <begin position="1522"/>
        <end position="1532"/>
    </location>
</feature>
<feature type="compositionally biased region" description="Low complexity" evidence="7">
    <location>
        <begin position="299"/>
        <end position="313"/>
    </location>
</feature>
<dbReference type="PROSITE" id="PS50237">
    <property type="entry name" value="HECT"/>
    <property type="match status" value="1"/>
</dbReference>
<feature type="compositionally biased region" description="Polar residues" evidence="7">
    <location>
        <begin position="272"/>
        <end position="282"/>
    </location>
</feature>
<feature type="compositionally biased region" description="Basic and acidic residues" evidence="7">
    <location>
        <begin position="892"/>
        <end position="909"/>
    </location>
</feature>
<dbReference type="GO" id="GO:0061630">
    <property type="term" value="F:ubiquitin protein ligase activity"/>
    <property type="evidence" value="ECO:0007669"/>
    <property type="project" value="UniProtKB-EC"/>
</dbReference>
<feature type="compositionally biased region" description="Acidic residues" evidence="7">
    <location>
        <begin position="398"/>
        <end position="447"/>
    </location>
</feature>
<dbReference type="GO" id="GO:0043161">
    <property type="term" value="P:proteasome-mediated ubiquitin-dependent protein catabolic process"/>
    <property type="evidence" value="ECO:0007669"/>
    <property type="project" value="TreeGrafter"/>
</dbReference>
<evidence type="ECO:0000256" key="2">
    <source>
        <dbReference type="ARBA" id="ARBA00006331"/>
    </source>
</evidence>
<keyword evidence="5 6" id="KW-0833">Ubl conjugation pathway</keyword>
<feature type="compositionally biased region" description="Low complexity" evidence="7">
    <location>
        <begin position="144"/>
        <end position="175"/>
    </location>
</feature>
<dbReference type="GO" id="GO:0016607">
    <property type="term" value="C:nuclear speck"/>
    <property type="evidence" value="ECO:0007669"/>
    <property type="project" value="TreeGrafter"/>
</dbReference>
<feature type="compositionally biased region" description="Low complexity" evidence="7">
    <location>
        <begin position="71"/>
        <end position="96"/>
    </location>
</feature>
<dbReference type="Pfam" id="PF25579">
    <property type="entry name" value="TPR_TRIP12_N"/>
    <property type="match status" value="1"/>
</dbReference>
<feature type="compositionally biased region" description="Basic and acidic residues" evidence="7">
    <location>
        <begin position="956"/>
        <end position="970"/>
    </location>
</feature>
<dbReference type="SUPFAM" id="SSF56204">
    <property type="entry name" value="Hect, E3 ligase catalytic domain"/>
    <property type="match status" value="1"/>
</dbReference>
<protein>
    <recommendedName>
        <fullName evidence="3">HECT-type E3 ubiquitin transferase</fullName>
        <ecNumber evidence="3">2.3.2.26</ecNumber>
    </recommendedName>
</protein>
<feature type="region of interest" description="Disordered" evidence="7">
    <location>
        <begin position="523"/>
        <end position="542"/>
    </location>
</feature>
<keyword evidence="10" id="KW-1185">Reference proteome</keyword>
<dbReference type="OrthoDB" id="423283at2759"/>
<dbReference type="Gene3D" id="3.90.1750.10">
    <property type="entry name" value="Hect, E3 ligase catalytic domains"/>
    <property type="match status" value="1"/>
</dbReference>
<dbReference type="STRING" id="215250.A0A316YTU2"/>
<feature type="compositionally biased region" description="Polar residues" evidence="7">
    <location>
        <begin position="1467"/>
        <end position="1476"/>
    </location>
</feature>
<feature type="compositionally biased region" description="Acidic residues" evidence="7">
    <location>
        <begin position="1587"/>
        <end position="1598"/>
    </location>
</feature>
<feature type="compositionally biased region" description="Polar residues" evidence="7">
    <location>
        <begin position="1649"/>
        <end position="1661"/>
    </location>
</feature>
<feature type="compositionally biased region" description="Low complexity" evidence="7">
    <location>
        <begin position="1477"/>
        <end position="1487"/>
    </location>
</feature>
<dbReference type="PANTHER" id="PTHR45670">
    <property type="entry name" value="E3 UBIQUITIN-PROTEIN LIGASE TRIP12"/>
    <property type="match status" value="1"/>
</dbReference>
<dbReference type="Pfam" id="PF00632">
    <property type="entry name" value="HECT"/>
    <property type="match status" value="1"/>
</dbReference>
<comment type="catalytic activity">
    <reaction evidence="1">
        <text>S-ubiquitinyl-[E2 ubiquitin-conjugating enzyme]-L-cysteine + [acceptor protein]-L-lysine = [E2 ubiquitin-conjugating enzyme]-L-cysteine + N(6)-ubiquitinyl-[acceptor protein]-L-lysine.</text>
        <dbReference type="EC" id="2.3.2.26"/>
    </reaction>
</comment>
<feature type="compositionally biased region" description="Low complexity" evidence="7">
    <location>
        <begin position="1505"/>
        <end position="1514"/>
    </location>
</feature>
<dbReference type="EMBL" id="KZ819635">
    <property type="protein sequence ID" value="PWN91443.1"/>
    <property type="molecule type" value="Genomic_DNA"/>
</dbReference>
<dbReference type="InterPro" id="IPR045322">
    <property type="entry name" value="HECTD1/TRIP12-like"/>
</dbReference>
<dbReference type="FunCoup" id="A0A316YTU2">
    <property type="interactions" value="565"/>
</dbReference>
<evidence type="ECO:0000256" key="4">
    <source>
        <dbReference type="ARBA" id="ARBA00022679"/>
    </source>
</evidence>
<organism evidence="9 10">
    <name type="scientific">Acaromyces ingoldii</name>
    <dbReference type="NCBI Taxonomy" id="215250"/>
    <lineage>
        <taxon>Eukaryota</taxon>
        <taxon>Fungi</taxon>
        <taxon>Dikarya</taxon>
        <taxon>Basidiomycota</taxon>
        <taxon>Ustilaginomycotina</taxon>
        <taxon>Exobasidiomycetes</taxon>
        <taxon>Exobasidiales</taxon>
        <taxon>Cryptobasidiaceae</taxon>
        <taxon>Acaromyces</taxon>
    </lineage>
</organism>
<reference evidence="9 10" key="1">
    <citation type="journal article" date="2018" name="Mol. Biol. Evol.">
        <title>Broad Genomic Sampling Reveals a Smut Pathogenic Ancestry of the Fungal Clade Ustilaginomycotina.</title>
        <authorList>
            <person name="Kijpornyongpan T."/>
            <person name="Mondo S.J."/>
            <person name="Barry K."/>
            <person name="Sandor L."/>
            <person name="Lee J."/>
            <person name="Lipzen A."/>
            <person name="Pangilinan J."/>
            <person name="LaButti K."/>
            <person name="Hainaut M."/>
            <person name="Henrissat B."/>
            <person name="Grigoriev I.V."/>
            <person name="Spatafora J.W."/>
            <person name="Aime M.C."/>
        </authorList>
    </citation>
    <scope>NUCLEOTIDE SEQUENCE [LARGE SCALE GENOMIC DNA]</scope>
    <source>
        <strain evidence="9 10">MCA 4198</strain>
    </source>
</reference>
<feature type="compositionally biased region" description="Low complexity" evidence="7">
    <location>
        <begin position="197"/>
        <end position="206"/>
    </location>
</feature>
<accession>A0A316YTU2</accession>
<dbReference type="InterPro" id="IPR035983">
    <property type="entry name" value="Hect_E3_ubiquitin_ligase"/>
</dbReference>
<dbReference type="CDD" id="cd00078">
    <property type="entry name" value="HECTc"/>
    <property type="match status" value="1"/>
</dbReference>
<dbReference type="EC" id="2.3.2.26" evidence="3"/>
<feature type="compositionally biased region" description="Low complexity" evidence="7">
    <location>
        <begin position="39"/>
        <end position="56"/>
    </location>
</feature>
<dbReference type="GeneID" id="37041849"/>
<dbReference type="InterPro" id="IPR000569">
    <property type="entry name" value="HECT_dom"/>
</dbReference>
<evidence type="ECO:0000256" key="3">
    <source>
        <dbReference type="ARBA" id="ARBA00012485"/>
    </source>
</evidence>
<feature type="region of interest" description="Disordered" evidence="7">
    <location>
        <begin position="1768"/>
        <end position="1788"/>
    </location>
</feature>
<dbReference type="InterPro" id="IPR016024">
    <property type="entry name" value="ARM-type_fold"/>
</dbReference>
<dbReference type="RefSeq" id="XP_025378641.1">
    <property type="nucleotide sequence ID" value="XM_025519933.1"/>
</dbReference>
<evidence type="ECO:0000259" key="8">
    <source>
        <dbReference type="PROSITE" id="PS50237"/>
    </source>
</evidence>
<name>A0A316YTU2_9BASI</name>
<feature type="compositionally biased region" description="Acidic residues" evidence="7">
    <location>
        <begin position="376"/>
        <end position="389"/>
    </location>
</feature>
<feature type="compositionally biased region" description="Basic and acidic residues" evidence="7">
    <location>
        <begin position="246"/>
        <end position="270"/>
    </location>
</feature>
<dbReference type="SUPFAM" id="SSF48371">
    <property type="entry name" value="ARM repeat"/>
    <property type="match status" value="1"/>
</dbReference>
<dbReference type="Proteomes" id="UP000245768">
    <property type="component" value="Unassembled WGS sequence"/>
</dbReference>
<feature type="compositionally biased region" description="Polar residues" evidence="7">
    <location>
        <begin position="186"/>
        <end position="195"/>
    </location>
</feature>
<feature type="compositionally biased region" description="Polar residues" evidence="7">
    <location>
        <begin position="1117"/>
        <end position="1131"/>
    </location>
</feature>
<dbReference type="SMART" id="SM00119">
    <property type="entry name" value="HECTc"/>
    <property type="match status" value="1"/>
</dbReference>
<evidence type="ECO:0000313" key="10">
    <source>
        <dbReference type="Proteomes" id="UP000245768"/>
    </source>
</evidence>
<feature type="region of interest" description="Disordered" evidence="7">
    <location>
        <begin position="1"/>
        <end position="447"/>
    </location>
</feature>
<dbReference type="InterPro" id="IPR011989">
    <property type="entry name" value="ARM-like"/>
</dbReference>
<feature type="compositionally biased region" description="Low complexity" evidence="7">
    <location>
        <begin position="1686"/>
        <end position="1700"/>
    </location>
</feature>
<dbReference type="GO" id="GO:0000209">
    <property type="term" value="P:protein polyubiquitination"/>
    <property type="evidence" value="ECO:0007669"/>
    <property type="project" value="TreeGrafter"/>
</dbReference>
<evidence type="ECO:0000256" key="7">
    <source>
        <dbReference type="SAM" id="MobiDB-lite"/>
    </source>
</evidence>
<feature type="compositionally biased region" description="Low complexity" evidence="7">
    <location>
        <begin position="1533"/>
        <end position="1547"/>
    </location>
</feature>
<keyword evidence="4" id="KW-0808">Transferase</keyword>
<feature type="domain" description="HECT" evidence="8">
    <location>
        <begin position="1977"/>
        <end position="2322"/>
    </location>
</feature>
<feature type="compositionally biased region" description="Polar residues" evidence="7">
    <location>
        <begin position="930"/>
        <end position="952"/>
    </location>
</feature>
<dbReference type="InterPro" id="IPR057948">
    <property type="entry name" value="TPR_TRIP12_N"/>
</dbReference>
<feature type="region of interest" description="Disordered" evidence="7">
    <location>
        <begin position="885"/>
        <end position="970"/>
    </location>
</feature>